<reference evidence="1" key="2">
    <citation type="journal article" date="2015" name="Fish Shellfish Immunol.">
        <title>Early steps in the European eel (Anguilla anguilla)-Vibrio vulnificus interaction in the gills: Role of the RtxA13 toxin.</title>
        <authorList>
            <person name="Callol A."/>
            <person name="Pajuelo D."/>
            <person name="Ebbesson L."/>
            <person name="Teles M."/>
            <person name="MacKenzie S."/>
            <person name="Amaro C."/>
        </authorList>
    </citation>
    <scope>NUCLEOTIDE SEQUENCE</scope>
</reference>
<reference evidence="1" key="1">
    <citation type="submission" date="2014-11" db="EMBL/GenBank/DDBJ databases">
        <authorList>
            <person name="Amaro Gonzalez C."/>
        </authorList>
    </citation>
    <scope>NUCLEOTIDE SEQUENCE</scope>
</reference>
<dbReference type="AlphaFoldDB" id="A0A0E9TG10"/>
<proteinExistence type="predicted"/>
<evidence type="ECO:0000313" key="1">
    <source>
        <dbReference type="EMBL" id="JAH52382.1"/>
    </source>
</evidence>
<protein>
    <submittedName>
        <fullName evidence="1">Uncharacterized protein</fullName>
    </submittedName>
</protein>
<sequence length="53" mass="6320">MFAALFPHDPQFVGRQVATFHNLARLHLFQISQVHLQEREESWHSRARTTLYT</sequence>
<name>A0A0E9TG10_ANGAN</name>
<dbReference type="EMBL" id="GBXM01056195">
    <property type="protein sequence ID" value="JAH52382.1"/>
    <property type="molecule type" value="Transcribed_RNA"/>
</dbReference>
<accession>A0A0E9TG10</accession>
<organism evidence="1">
    <name type="scientific">Anguilla anguilla</name>
    <name type="common">European freshwater eel</name>
    <name type="synonym">Muraena anguilla</name>
    <dbReference type="NCBI Taxonomy" id="7936"/>
    <lineage>
        <taxon>Eukaryota</taxon>
        <taxon>Metazoa</taxon>
        <taxon>Chordata</taxon>
        <taxon>Craniata</taxon>
        <taxon>Vertebrata</taxon>
        <taxon>Euteleostomi</taxon>
        <taxon>Actinopterygii</taxon>
        <taxon>Neopterygii</taxon>
        <taxon>Teleostei</taxon>
        <taxon>Anguilliformes</taxon>
        <taxon>Anguillidae</taxon>
        <taxon>Anguilla</taxon>
    </lineage>
</organism>